<keyword evidence="1" id="KW-0812">Transmembrane</keyword>
<proteinExistence type="predicted"/>
<organism evidence="2 3">
    <name type="scientific">Flavobacterium silvaticum</name>
    <dbReference type="NCBI Taxonomy" id="1852020"/>
    <lineage>
        <taxon>Bacteria</taxon>
        <taxon>Pseudomonadati</taxon>
        <taxon>Bacteroidota</taxon>
        <taxon>Flavobacteriia</taxon>
        <taxon>Flavobacteriales</taxon>
        <taxon>Flavobacteriaceae</taxon>
        <taxon>Flavobacterium</taxon>
    </lineage>
</organism>
<feature type="transmembrane region" description="Helical" evidence="1">
    <location>
        <begin position="71"/>
        <end position="91"/>
    </location>
</feature>
<evidence type="ECO:0000256" key="1">
    <source>
        <dbReference type="SAM" id="Phobius"/>
    </source>
</evidence>
<dbReference type="EMBL" id="JAAMPU010000099">
    <property type="protein sequence ID" value="NMH27129.1"/>
    <property type="molecule type" value="Genomic_DNA"/>
</dbReference>
<dbReference type="Proteomes" id="UP000712080">
    <property type="component" value="Unassembled WGS sequence"/>
</dbReference>
<dbReference type="RefSeq" id="WP_169526137.1">
    <property type="nucleotide sequence ID" value="NZ_JAAMPU010000099.1"/>
</dbReference>
<dbReference type="PROSITE" id="PS51257">
    <property type="entry name" value="PROKAR_LIPOPROTEIN"/>
    <property type="match status" value="1"/>
</dbReference>
<protein>
    <submittedName>
        <fullName evidence="2">Uncharacterized protein</fullName>
    </submittedName>
</protein>
<evidence type="ECO:0000313" key="2">
    <source>
        <dbReference type="EMBL" id="NMH27129.1"/>
    </source>
</evidence>
<keyword evidence="1" id="KW-0472">Membrane</keyword>
<feature type="transmembrane region" description="Helical" evidence="1">
    <location>
        <begin position="12"/>
        <end position="36"/>
    </location>
</feature>
<reference evidence="2" key="1">
    <citation type="submission" date="2020-02" db="EMBL/GenBank/DDBJ databases">
        <title>Flavobacterium sp. genome.</title>
        <authorList>
            <person name="Jung H.S."/>
            <person name="Baek J.H."/>
            <person name="Jeon C.O."/>
        </authorList>
    </citation>
    <scope>NUCLEOTIDE SEQUENCE</scope>
    <source>
        <strain evidence="2">SE-s28</strain>
    </source>
</reference>
<feature type="transmembrane region" description="Helical" evidence="1">
    <location>
        <begin position="48"/>
        <end position="65"/>
    </location>
</feature>
<sequence>MYEIVYRQFEKGFLGSCALTVLLQSCVGGISAMAVLHNGNSLPQMIQLFLVVTSSLAVNGAIISVQPPKTVFNLLLLGQLTCIVLGIVNFVRFV</sequence>
<gene>
    <name evidence="2" type="ORF">G6047_03715</name>
</gene>
<name>A0A972FJD3_9FLAO</name>
<accession>A0A972FJD3</accession>
<keyword evidence="3" id="KW-1185">Reference proteome</keyword>
<keyword evidence="1" id="KW-1133">Transmembrane helix</keyword>
<comment type="caution">
    <text evidence="2">The sequence shown here is derived from an EMBL/GenBank/DDBJ whole genome shotgun (WGS) entry which is preliminary data.</text>
</comment>
<evidence type="ECO:0000313" key="3">
    <source>
        <dbReference type="Proteomes" id="UP000712080"/>
    </source>
</evidence>
<dbReference type="AlphaFoldDB" id="A0A972FJD3"/>